<proteinExistence type="predicted"/>
<dbReference type="InterPro" id="IPR013766">
    <property type="entry name" value="Thioredoxin_domain"/>
</dbReference>
<dbReference type="Pfam" id="PF00578">
    <property type="entry name" value="AhpC-TSA"/>
    <property type="match status" value="1"/>
</dbReference>
<sequence length="421" mass="47080">MITIDQKLITHMYKKTLAIGLFALLSVGASAQTSLQHGAWRAALLRNDGNKIIFNLDIQQQKGKTVFYIVNEPEKMLAEDVTIVKDSVFINMPVFESAFRLKIISKDSLSGTWIRKTTSKDIVMPFTATTKQAYRFPAVHGNATESADGKWKIDFTRSNNSEREAIGQFSQKGNQVTGSILTPSGDYRYLSGIVTGDSLQISTFDGIHAMVFTGKINKGSITNGNLYSGPVSKEVWTAKKDDQAALSTEQVTRLKDGEDGSLNFSFPDIDGKQVSIKDKRFKNKVVIIQLMGSWCPNCMDETAFLSEYYDKNKQRGVEVLGLAYEYTTDVKRSAASIRKFQKRFDVKYPLLITPTTVSDSLHTEKTLPQLTAIKVFPTTLILDKTGKVTEITTDFYGPGTGDYYTKYKEAFEKKITELLEK</sequence>
<reference evidence="3 4" key="1">
    <citation type="submission" date="2020-08" db="EMBL/GenBank/DDBJ databases">
        <title>Genomic Encyclopedia of Type Strains, Phase IV (KMG-V): Genome sequencing to study the core and pangenomes of soil and plant-associated prokaryotes.</title>
        <authorList>
            <person name="Whitman W."/>
        </authorList>
    </citation>
    <scope>NUCLEOTIDE SEQUENCE [LARGE SCALE GENOMIC DNA]</scope>
    <source>
        <strain evidence="3 4">MP7CTX6</strain>
    </source>
</reference>
<evidence type="ECO:0000256" key="1">
    <source>
        <dbReference type="SAM" id="SignalP"/>
    </source>
</evidence>
<accession>A0A7W9DIV8</accession>
<keyword evidence="1" id="KW-0732">Signal</keyword>
<gene>
    <name evidence="3" type="ORF">HDE69_001606</name>
</gene>
<dbReference type="InterPro" id="IPR036249">
    <property type="entry name" value="Thioredoxin-like_sf"/>
</dbReference>
<feature type="signal peptide" evidence="1">
    <location>
        <begin position="1"/>
        <end position="31"/>
    </location>
</feature>
<organism evidence="3 4">
    <name type="scientific">Pedobacter cryoconitis</name>
    <dbReference type="NCBI Taxonomy" id="188932"/>
    <lineage>
        <taxon>Bacteria</taxon>
        <taxon>Pseudomonadati</taxon>
        <taxon>Bacteroidota</taxon>
        <taxon>Sphingobacteriia</taxon>
        <taxon>Sphingobacteriales</taxon>
        <taxon>Sphingobacteriaceae</taxon>
        <taxon>Pedobacter</taxon>
    </lineage>
</organism>
<dbReference type="EMBL" id="JACHCF010000003">
    <property type="protein sequence ID" value="MBB5620557.1"/>
    <property type="molecule type" value="Genomic_DNA"/>
</dbReference>
<evidence type="ECO:0000313" key="4">
    <source>
        <dbReference type="Proteomes" id="UP000537718"/>
    </source>
</evidence>
<protein>
    <submittedName>
        <fullName evidence="3">Peroxiredoxin</fullName>
    </submittedName>
</protein>
<feature type="domain" description="Thioredoxin" evidence="2">
    <location>
        <begin position="255"/>
        <end position="413"/>
    </location>
</feature>
<dbReference type="AlphaFoldDB" id="A0A7W9DIV8"/>
<comment type="caution">
    <text evidence="3">The sequence shown here is derived from an EMBL/GenBank/DDBJ whole genome shotgun (WGS) entry which is preliminary data.</text>
</comment>
<feature type="chain" id="PRO_5030544254" evidence="1">
    <location>
        <begin position="32"/>
        <end position="421"/>
    </location>
</feature>
<name>A0A7W9DIV8_9SPHI</name>
<dbReference type="CDD" id="cd02966">
    <property type="entry name" value="TlpA_like_family"/>
    <property type="match status" value="1"/>
</dbReference>
<dbReference type="SUPFAM" id="SSF52833">
    <property type="entry name" value="Thioredoxin-like"/>
    <property type="match status" value="1"/>
</dbReference>
<dbReference type="GO" id="GO:0016209">
    <property type="term" value="F:antioxidant activity"/>
    <property type="evidence" value="ECO:0007669"/>
    <property type="project" value="InterPro"/>
</dbReference>
<dbReference type="Proteomes" id="UP000537718">
    <property type="component" value="Unassembled WGS sequence"/>
</dbReference>
<evidence type="ECO:0000313" key="3">
    <source>
        <dbReference type="EMBL" id="MBB5620557.1"/>
    </source>
</evidence>
<dbReference type="InterPro" id="IPR050553">
    <property type="entry name" value="Thioredoxin_ResA/DsbE_sf"/>
</dbReference>
<evidence type="ECO:0000259" key="2">
    <source>
        <dbReference type="PROSITE" id="PS51352"/>
    </source>
</evidence>
<dbReference type="Gene3D" id="3.40.30.10">
    <property type="entry name" value="Glutaredoxin"/>
    <property type="match status" value="1"/>
</dbReference>
<dbReference type="PANTHER" id="PTHR42852">
    <property type="entry name" value="THIOL:DISULFIDE INTERCHANGE PROTEIN DSBE"/>
    <property type="match status" value="1"/>
</dbReference>
<dbReference type="InterPro" id="IPR000866">
    <property type="entry name" value="AhpC/TSA"/>
</dbReference>
<dbReference type="PROSITE" id="PS51352">
    <property type="entry name" value="THIOREDOXIN_2"/>
    <property type="match status" value="1"/>
</dbReference>
<dbReference type="PANTHER" id="PTHR42852:SF13">
    <property type="entry name" value="PROTEIN DIPZ"/>
    <property type="match status" value="1"/>
</dbReference>
<dbReference type="GO" id="GO:0016491">
    <property type="term" value="F:oxidoreductase activity"/>
    <property type="evidence" value="ECO:0007669"/>
    <property type="project" value="InterPro"/>
</dbReference>
<dbReference type="RefSeq" id="WP_221270593.1">
    <property type="nucleotide sequence ID" value="NZ_JACHCF010000003.1"/>
</dbReference>